<evidence type="ECO:0000313" key="1">
    <source>
        <dbReference type="EMBL" id="GFT45970.1"/>
    </source>
</evidence>
<dbReference type="EMBL" id="BMAW01015885">
    <property type="protein sequence ID" value="GFT45970.1"/>
    <property type="molecule type" value="Genomic_DNA"/>
</dbReference>
<evidence type="ECO:0000313" key="2">
    <source>
        <dbReference type="Proteomes" id="UP000887013"/>
    </source>
</evidence>
<keyword evidence="2" id="KW-1185">Reference proteome</keyword>
<dbReference type="AlphaFoldDB" id="A0A8X6TQU8"/>
<accession>A0A8X6TQU8</accession>
<dbReference type="PANTHER" id="PTHR47331:SF1">
    <property type="entry name" value="GAG-LIKE PROTEIN"/>
    <property type="match status" value="1"/>
</dbReference>
<dbReference type="Pfam" id="PF05380">
    <property type="entry name" value="Peptidase_A17"/>
    <property type="match status" value="1"/>
</dbReference>
<dbReference type="InterPro" id="IPR008042">
    <property type="entry name" value="Retrotrans_Pao"/>
</dbReference>
<name>A0A8X6TQU8_NEPPI</name>
<dbReference type="Proteomes" id="UP000887013">
    <property type="component" value="Unassembled WGS sequence"/>
</dbReference>
<proteinExistence type="predicted"/>
<sequence length="132" mass="14587">MQTLLQNSEDGHNFPLTTLIVKEDFYVANVLSGVRTLPECTEMQQQLPSMLNRAGMKLYEWRVIELHYFCDASEAAFGAVVYCKSQTLARDVASKSRVTPLKKITVPRLDCTAFNTCQVDATNSGGSSIGGF</sequence>
<reference evidence="1" key="1">
    <citation type="submission" date="2020-08" db="EMBL/GenBank/DDBJ databases">
        <title>Multicomponent nature underlies the extraordinary mechanical properties of spider dragline silk.</title>
        <authorList>
            <person name="Kono N."/>
            <person name="Nakamura H."/>
            <person name="Mori M."/>
            <person name="Yoshida Y."/>
            <person name="Ohtoshi R."/>
            <person name="Malay A.D."/>
            <person name="Moran D.A.P."/>
            <person name="Tomita M."/>
            <person name="Numata K."/>
            <person name="Arakawa K."/>
        </authorList>
    </citation>
    <scope>NUCLEOTIDE SEQUENCE</scope>
</reference>
<comment type="caution">
    <text evidence="1">The sequence shown here is derived from an EMBL/GenBank/DDBJ whole genome shotgun (WGS) entry which is preliminary data.</text>
</comment>
<gene>
    <name evidence="1" type="ORF">NPIL_412031</name>
</gene>
<protein>
    <submittedName>
        <fullName evidence="1">Uncharacterized protein</fullName>
    </submittedName>
</protein>
<dbReference type="PANTHER" id="PTHR47331">
    <property type="entry name" value="PHD-TYPE DOMAIN-CONTAINING PROTEIN"/>
    <property type="match status" value="1"/>
</dbReference>
<organism evidence="1 2">
    <name type="scientific">Nephila pilipes</name>
    <name type="common">Giant wood spider</name>
    <name type="synonym">Nephila maculata</name>
    <dbReference type="NCBI Taxonomy" id="299642"/>
    <lineage>
        <taxon>Eukaryota</taxon>
        <taxon>Metazoa</taxon>
        <taxon>Ecdysozoa</taxon>
        <taxon>Arthropoda</taxon>
        <taxon>Chelicerata</taxon>
        <taxon>Arachnida</taxon>
        <taxon>Araneae</taxon>
        <taxon>Araneomorphae</taxon>
        <taxon>Entelegynae</taxon>
        <taxon>Araneoidea</taxon>
        <taxon>Nephilidae</taxon>
        <taxon>Nephila</taxon>
    </lineage>
</organism>